<evidence type="ECO:0000313" key="3">
    <source>
        <dbReference type="Proteomes" id="UP000095558"/>
    </source>
</evidence>
<protein>
    <submittedName>
        <fullName evidence="2">Uncharacterized protein</fullName>
    </submittedName>
</protein>
<gene>
    <name evidence="2" type="ORF">ERS852470_03381</name>
</gene>
<sequence length="36" mass="3946">MAKKGQEATWENDHFKGPKKPRAAKVPEVNPVGNGK</sequence>
<evidence type="ECO:0000256" key="1">
    <source>
        <dbReference type="SAM" id="MobiDB-lite"/>
    </source>
</evidence>
<dbReference type="Proteomes" id="UP000095558">
    <property type="component" value="Unassembled WGS sequence"/>
</dbReference>
<dbReference type="AlphaFoldDB" id="A0A174HZX1"/>
<evidence type="ECO:0000313" key="2">
    <source>
        <dbReference type="EMBL" id="CUO79206.1"/>
    </source>
</evidence>
<feature type="region of interest" description="Disordered" evidence="1">
    <location>
        <begin position="1"/>
        <end position="36"/>
    </location>
</feature>
<accession>A0A174HZX1</accession>
<reference evidence="2 3" key="1">
    <citation type="submission" date="2015-09" db="EMBL/GenBank/DDBJ databases">
        <authorList>
            <consortium name="Pathogen Informatics"/>
        </authorList>
    </citation>
    <scope>NUCLEOTIDE SEQUENCE [LARGE SCALE GENOMIC DNA]</scope>
    <source>
        <strain evidence="2 3">2789STDY5834855</strain>
    </source>
</reference>
<feature type="compositionally biased region" description="Basic and acidic residues" evidence="1">
    <location>
        <begin position="1"/>
        <end position="16"/>
    </location>
</feature>
<dbReference type="EMBL" id="CYZV01000053">
    <property type="protein sequence ID" value="CUO79206.1"/>
    <property type="molecule type" value="Genomic_DNA"/>
</dbReference>
<name>A0A174HZX1_9CLOT</name>
<organism evidence="2 3">
    <name type="scientific">Clostridium disporicum</name>
    <dbReference type="NCBI Taxonomy" id="84024"/>
    <lineage>
        <taxon>Bacteria</taxon>
        <taxon>Bacillati</taxon>
        <taxon>Bacillota</taxon>
        <taxon>Clostridia</taxon>
        <taxon>Eubacteriales</taxon>
        <taxon>Clostridiaceae</taxon>
        <taxon>Clostridium</taxon>
    </lineage>
</organism>
<proteinExistence type="predicted"/>